<feature type="transmembrane region" description="Helical" evidence="7">
    <location>
        <begin position="231"/>
        <end position="252"/>
    </location>
</feature>
<feature type="transmembrane region" description="Helical" evidence="7">
    <location>
        <begin position="414"/>
        <end position="436"/>
    </location>
</feature>
<evidence type="ECO:0000256" key="4">
    <source>
        <dbReference type="ARBA" id="ARBA00022692"/>
    </source>
</evidence>
<dbReference type="Proteomes" id="UP000028486">
    <property type="component" value="Chromosome"/>
</dbReference>
<accession>A0A076F8E5</accession>
<dbReference type="InterPro" id="IPR045018">
    <property type="entry name" value="Azg-like"/>
</dbReference>
<feature type="transmembrane region" description="Helical" evidence="7">
    <location>
        <begin position="98"/>
        <end position="120"/>
    </location>
</feature>
<protein>
    <submittedName>
        <fullName evidence="8">Xanthine/uracil/vitamin C permease</fullName>
    </submittedName>
</protein>
<keyword evidence="6 7" id="KW-0472">Membrane</keyword>
<feature type="transmembrane region" description="Helical" evidence="7">
    <location>
        <begin position="345"/>
        <end position="364"/>
    </location>
</feature>
<evidence type="ECO:0000256" key="1">
    <source>
        <dbReference type="ARBA" id="ARBA00004127"/>
    </source>
</evidence>
<dbReference type="OrthoDB" id="9808458at2"/>
<gene>
    <name evidence="8" type="ORF">CIG1485E_0635</name>
</gene>
<dbReference type="GO" id="GO:0005886">
    <property type="term" value="C:plasma membrane"/>
    <property type="evidence" value="ECO:0007669"/>
    <property type="project" value="TreeGrafter"/>
</dbReference>
<feature type="transmembrane region" description="Helical" evidence="7">
    <location>
        <begin position="47"/>
        <end position="66"/>
    </location>
</feature>
<feature type="transmembrane region" description="Helical" evidence="7">
    <location>
        <begin position="72"/>
        <end position="91"/>
    </location>
</feature>
<dbReference type="eggNOG" id="COG2252">
    <property type="taxonomic scope" value="Bacteria"/>
</dbReference>
<proteinExistence type="inferred from homology"/>
<dbReference type="EMBL" id="CP009043">
    <property type="protein sequence ID" value="AII14495.1"/>
    <property type="molecule type" value="Genomic_DNA"/>
</dbReference>
<comment type="similarity">
    <text evidence="2">Belongs to the nucleobase:cation symporter-2 (NCS2) (TC 2.A.40) family. Azg-like subfamily.</text>
</comment>
<dbReference type="KEGG" id="caj:CIG1485E_0635"/>
<dbReference type="Pfam" id="PF00860">
    <property type="entry name" value="Xan_ur_permease"/>
    <property type="match status" value="1"/>
</dbReference>
<evidence type="ECO:0000313" key="8">
    <source>
        <dbReference type="EMBL" id="AII14495.1"/>
    </source>
</evidence>
<feature type="transmembrane region" description="Helical" evidence="7">
    <location>
        <begin position="317"/>
        <end position="339"/>
    </location>
</feature>
<feature type="transmembrane region" description="Helical" evidence="7">
    <location>
        <begin position="20"/>
        <end position="38"/>
    </location>
</feature>
<sequence>MNFFKLEENNTSVKQEFNAGLTTFLAMMYIVPVNMLIMGDAGMPKDALLTATAVITIISCIFNGFWANTPVALSVGMGLNAYFTYGLVIGMKIPWQTALGVVCLSAIIFVLLSFTNFRIWIMKNIPIDLRRAISAGIGAFICFIGLKQMGFIVDNPATLVSIGNVSDPKVFVGIIGLISIISFWALKLKGGFILSVIVTSIFAWVFGIYDAPKEFFSAPASISPIFMQLDILDALKLALIPAIITFFVTHLFDSVGTLTGVCNRANLFDEHNEEGTHKLAKNLESDAIASVAGSIVGTSTITAFAESASGVEAGGKTGLTAVFTGLLFIFTLFLLPLFSAIPANAIYPILVMVGVLMFSELGKVNYNDPAICVSTFLTVLLMPLTYSITVGLSIGFISYFIVKLVLRKWEDINSGIITLTLISLLAFLVTSAPAFFGKLIGAN</sequence>
<evidence type="ECO:0000313" key="9">
    <source>
        <dbReference type="Proteomes" id="UP000028486"/>
    </source>
</evidence>
<evidence type="ECO:0000256" key="5">
    <source>
        <dbReference type="ARBA" id="ARBA00022989"/>
    </source>
</evidence>
<keyword evidence="5 7" id="KW-1133">Transmembrane helix</keyword>
<feature type="transmembrane region" description="Helical" evidence="7">
    <location>
        <begin position="132"/>
        <end position="149"/>
    </location>
</feature>
<reference evidence="9" key="1">
    <citation type="journal article" date="2014" name="Genome Announc.">
        <title>Complete Genome Sequence of Campylobacter iguaniorum Strain 1485ET, Isolated from a Bearded Dragon (Pogona vitticeps).</title>
        <authorList>
            <person name="Gilbert M.J."/>
            <person name="Miller W.G."/>
            <person name="Yee E."/>
            <person name="Kik M."/>
            <person name="Wagenaar J.A."/>
            <person name="Duim B."/>
        </authorList>
    </citation>
    <scope>NUCLEOTIDE SEQUENCE [LARGE SCALE GENOMIC DNA]</scope>
    <source>
        <strain evidence="9">1485E</strain>
    </source>
</reference>
<organism evidence="8 9">
    <name type="scientific">Campylobacter iguaniorum</name>
    <dbReference type="NCBI Taxonomy" id="1244531"/>
    <lineage>
        <taxon>Bacteria</taxon>
        <taxon>Pseudomonadati</taxon>
        <taxon>Campylobacterota</taxon>
        <taxon>Epsilonproteobacteria</taxon>
        <taxon>Campylobacterales</taxon>
        <taxon>Campylobacteraceae</taxon>
        <taxon>Campylobacter</taxon>
    </lineage>
</organism>
<evidence type="ECO:0000256" key="7">
    <source>
        <dbReference type="SAM" id="Phobius"/>
    </source>
</evidence>
<feature type="transmembrane region" description="Helical" evidence="7">
    <location>
        <begin position="192"/>
        <end position="211"/>
    </location>
</feature>
<dbReference type="GO" id="GO:0005345">
    <property type="term" value="F:purine nucleobase transmembrane transporter activity"/>
    <property type="evidence" value="ECO:0007669"/>
    <property type="project" value="TreeGrafter"/>
</dbReference>
<dbReference type="HOGENOM" id="CLU_024508_0_1_7"/>
<keyword evidence="9" id="KW-1185">Reference proteome</keyword>
<dbReference type="PANTHER" id="PTHR43337">
    <property type="entry name" value="XANTHINE/URACIL PERMEASE C887.17-RELATED"/>
    <property type="match status" value="1"/>
</dbReference>
<feature type="transmembrane region" description="Helical" evidence="7">
    <location>
        <begin position="170"/>
        <end position="186"/>
    </location>
</feature>
<dbReference type="GO" id="GO:0012505">
    <property type="term" value="C:endomembrane system"/>
    <property type="evidence" value="ECO:0007669"/>
    <property type="project" value="UniProtKB-SubCell"/>
</dbReference>
<evidence type="ECO:0000256" key="3">
    <source>
        <dbReference type="ARBA" id="ARBA00022448"/>
    </source>
</evidence>
<dbReference type="PANTHER" id="PTHR43337:SF1">
    <property type="entry name" value="XANTHINE_URACIL PERMEASE C887.17-RELATED"/>
    <property type="match status" value="1"/>
</dbReference>
<keyword evidence="3" id="KW-0813">Transport</keyword>
<feature type="transmembrane region" description="Helical" evidence="7">
    <location>
        <begin position="287"/>
        <end position="305"/>
    </location>
</feature>
<dbReference type="STRING" id="1244531.CIG2463D_0635"/>
<keyword evidence="4 7" id="KW-0812">Transmembrane</keyword>
<feature type="transmembrane region" description="Helical" evidence="7">
    <location>
        <begin position="376"/>
        <end position="402"/>
    </location>
</feature>
<dbReference type="AlphaFoldDB" id="A0A076F8E5"/>
<evidence type="ECO:0000256" key="2">
    <source>
        <dbReference type="ARBA" id="ARBA00005697"/>
    </source>
</evidence>
<name>A0A076F8E5_9BACT</name>
<dbReference type="InterPro" id="IPR006043">
    <property type="entry name" value="NCS2"/>
</dbReference>
<dbReference type="RefSeq" id="WP_038453652.1">
    <property type="nucleotide sequence ID" value="NZ_CP009043.1"/>
</dbReference>
<evidence type="ECO:0000256" key="6">
    <source>
        <dbReference type="ARBA" id="ARBA00023136"/>
    </source>
</evidence>
<comment type="subcellular location">
    <subcellularLocation>
        <location evidence="1">Endomembrane system</location>
        <topology evidence="1">Multi-pass membrane protein</topology>
    </subcellularLocation>
</comment>